<evidence type="ECO:0000256" key="2">
    <source>
        <dbReference type="RuleBase" id="RU003750"/>
    </source>
</evidence>
<dbReference type="InterPro" id="IPR043130">
    <property type="entry name" value="CDP-OH_PTrfase_TM_dom"/>
</dbReference>
<comment type="similarity">
    <text evidence="2">Belongs to the CDP-alcohol phosphatidyltransferase class-I family.</text>
</comment>
<dbReference type="EMBL" id="JBDIMF010000007">
    <property type="protein sequence ID" value="MEN2787794.1"/>
    <property type="molecule type" value="Genomic_DNA"/>
</dbReference>
<keyword evidence="3" id="KW-0472">Membrane</keyword>
<accession>A0ABU9XW74</accession>
<keyword evidence="1 2" id="KW-0808">Transferase</keyword>
<name>A0ABU9XW74_9SPHN</name>
<keyword evidence="3" id="KW-1133">Transmembrane helix</keyword>
<evidence type="ECO:0000256" key="1">
    <source>
        <dbReference type="ARBA" id="ARBA00022679"/>
    </source>
</evidence>
<dbReference type="Gene3D" id="1.20.120.1760">
    <property type="match status" value="1"/>
</dbReference>
<keyword evidence="3" id="KW-0812">Transmembrane</keyword>
<evidence type="ECO:0000313" key="4">
    <source>
        <dbReference type="EMBL" id="MEN2787794.1"/>
    </source>
</evidence>
<keyword evidence="5" id="KW-1185">Reference proteome</keyword>
<comment type="caution">
    <text evidence="4">The sequence shown here is derived from an EMBL/GenBank/DDBJ whole genome shotgun (WGS) entry which is preliminary data.</text>
</comment>
<feature type="transmembrane region" description="Helical" evidence="3">
    <location>
        <begin position="241"/>
        <end position="260"/>
    </location>
</feature>
<dbReference type="InterPro" id="IPR000462">
    <property type="entry name" value="CDP-OH_P_trans"/>
</dbReference>
<feature type="transmembrane region" description="Helical" evidence="3">
    <location>
        <begin position="66"/>
        <end position="89"/>
    </location>
</feature>
<protein>
    <submittedName>
        <fullName evidence="4">CDP-alcohol phosphatidyltransferase family protein</fullName>
    </submittedName>
</protein>
<dbReference type="Pfam" id="PF01066">
    <property type="entry name" value="CDP-OH_P_transf"/>
    <property type="match status" value="1"/>
</dbReference>
<feature type="transmembrane region" description="Helical" evidence="3">
    <location>
        <begin position="37"/>
        <end position="60"/>
    </location>
</feature>
<gene>
    <name evidence="4" type="ORF">ABC969_15360</name>
</gene>
<reference evidence="4 5" key="1">
    <citation type="submission" date="2024-05" db="EMBL/GenBank/DDBJ databases">
        <authorList>
            <person name="Liu Q."/>
            <person name="Xin Y.-H."/>
        </authorList>
    </citation>
    <scope>NUCLEOTIDE SEQUENCE [LARGE SCALE GENOMIC DNA]</scope>
    <source>
        <strain evidence="4 5">CGMCC 1.15349</strain>
    </source>
</reference>
<dbReference type="InterPro" id="IPR048254">
    <property type="entry name" value="CDP_ALCOHOL_P_TRANSF_CS"/>
</dbReference>
<dbReference type="Proteomes" id="UP001404104">
    <property type="component" value="Unassembled WGS sequence"/>
</dbReference>
<proteinExistence type="inferred from homology"/>
<evidence type="ECO:0000256" key="3">
    <source>
        <dbReference type="SAM" id="Phobius"/>
    </source>
</evidence>
<dbReference type="RefSeq" id="WP_345866029.1">
    <property type="nucleotide sequence ID" value="NZ_JBDIMF010000007.1"/>
</dbReference>
<dbReference type="PROSITE" id="PS00379">
    <property type="entry name" value="CDP_ALCOHOL_P_TRANSF"/>
    <property type="match status" value="1"/>
</dbReference>
<sequence>MTIPPPDGSRDRRIEDSTNLWVIHPLSRALLPVALRLGISANMVSLAGLALGAAAAYAFAHWSDPLAVIAGLLLSIGWLIADGLDGMIARATKTASAFGRLLDGLCDHGVFALFYLTLAATLGTLEAWALAIVAGLAHALQSNLFEGERTRFHRRVRGDSGTAPPPRTGSQLEKLYDAVSRGVDGLAEPFDRALAASRDPQRLGADYGARAAAPMKLMAFESANMRVVAMFLACLAGNPRLFWWFEIVPLTLLLGATLFWHRRVEAALAHPVRAAPVNT</sequence>
<evidence type="ECO:0000313" key="5">
    <source>
        <dbReference type="Proteomes" id="UP001404104"/>
    </source>
</evidence>
<organism evidence="4 5">
    <name type="scientific">Sphingomonas qilianensis</name>
    <dbReference type="NCBI Taxonomy" id="1736690"/>
    <lineage>
        <taxon>Bacteria</taxon>
        <taxon>Pseudomonadati</taxon>
        <taxon>Pseudomonadota</taxon>
        <taxon>Alphaproteobacteria</taxon>
        <taxon>Sphingomonadales</taxon>
        <taxon>Sphingomonadaceae</taxon>
        <taxon>Sphingomonas</taxon>
    </lineage>
</organism>